<dbReference type="EMBL" id="CP038804">
    <property type="protein sequence ID" value="UTY32660.1"/>
    <property type="molecule type" value="Genomic_DNA"/>
</dbReference>
<dbReference type="AlphaFoldDB" id="A0AAE9MS83"/>
<dbReference type="PANTHER" id="PTHR35401">
    <property type="entry name" value="COPG FAMILY HELIX-TURN-HELIX PROTEIN-RELATED-RELATED"/>
    <property type="match status" value="1"/>
</dbReference>
<dbReference type="SUPFAM" id="SSF47598">
    <property type="entry name" value="Ribbon-helix-helix"/>
    <property type="match status" value="1"/>
</dbReference>
<gene>
    <name evidence="3" type="ORF">E4N74_00500</name>
</gene>
<dbReference type="Pfam" id="PF08681">
    <property type="entry name" value="TacA1"/>
    <property type="match status" value="1"/>
</dbReference>
<comment type="similarity">
    <text evidence="2">Belongs to the TacA antitoxin family.</text>
</comment>
<evidence type="ECO:0000256" key="1">
    <source>
        <dbReference type="ARBA" id="ARBA00022649"/>
    </source>
</evidence>
<name>A0AAE9MS83_9SPIR</name>
<accession>A0AAE9MS83</accession>
<evidence type="ECO:0000256" key="2">
    <source>
        <dbReference type="ARBA" id="ARBA00049988"/>
    </source>
</evidence>
<dbReference type="PANTHER" id="PTHR35401:SF2">
    <property type="entry name" value="ABC-TYPE TRANSPORT SYSTEM"/>
    <property type="match status" value="1"/>
</dbReference>
<organism evidence="3 4">
    <name type="scientific">Treponema putidum</name>
    <dbReference type="NCBI Taxonomy" id="221027"/>
    <lineage>
        <taxon>Bacteria</taxon>
        <taxon>Pseudomonadati</taxon>
        <taxon>Spirochaetota</taxon>
        <taxon>Spirochaetia</taxon>
        <taxon>Spirochaetales</taxon>
        <taxon>Treponemataceae</taxon>
        <taxon>Treponema</taxon>
    </lineage>
</organism>
<protein>
    <submittedName>
        <fullName evidence="3">DUF1778 domain-containing protein</fullName>
    </submittedName>
</protein>
<keyword evidence="1" id="KW-1277">Toxin-antitoxin system</keyword>
<dbReference type="InterPro" id="IPR014795">
    <property type="entry name" value="TacA_1-like"/>
</dbReference>
<evidence type="ECO:0000313" key="4">
    <source>
        <dbReference type="Proteomes" id="UP001058682"/>
    </source>
</evidence>
<dbReference type="GO" id="GO:0006355">
    <property type="term" value="P:regulation of DNA-templated transcription"/>
    <property type="evidence" value="ECO:0007669"/>
    <property type="project" value="InterPro"/>
</dbReference>
<dbReference type="InterPro" id="IPR010985">
    <property type="entry name" value="Ribbon_hlx_hlx"/>
</dbReference>
<proteinExistence type="inferred from homology"/>
<dbReference type="Proteomes" id="UP001058682">
    <property type="component" value="Chromosome"/>
</dbReference>
<dbReference type="Gene3D" id="1.20.5.780">
    <property type="entry name" value="Single helix bin"/>
    <property type="match status" value="1"/>
</dbReference>
<dbReference type="RefSeq" id="WP_253688724.1">
    <property type="nucleotide sequence ID" value="NZ_CP038803.1"/>
</dbReference>
<reference evidence="3" key="1">
    <citation type="submission" date="2019-04" db="EMBL/GenBank/DDBJ databases">
        <title>Whole genome sequencing of oral phylogroup 2 treponemes.</title>
        <authorList>
            <person name="Chan Y."/>
            <person name="Zeng H.H."/>
            <person name="Yu X.L."/>
            <person name="Leung W.K."/>
            <person name="Watt R.M."/>
        </authorList>
    </citation>
    <scope>NUCLEOTIDE SEQUENCE</scope>
    <source>
        <strain evidence="3">OMZ 835</strain>
    </source>
</reference>
<sequence length="84" mass="9469">MAVALKDVKIDLRASIQQKFTLEKAAELKHISLSSYILSTSLKQAQIDLTENDTLVLSNRDRDLVMMALDNPPEPNEALKKLFQ</sequence>
<evidence type="ECO:0000313" key="3">
    <source>
        <dbReference type="EMBL" id="UTY32660.1"/>
    </source>
</evidence>